<dbReference type="FunFam" id="2.40.100.10:FF:000015">
    <property type="entry name" value="Peptidyl-prolyl cis-trans isomerase"/>
    <property type="match status" value="1"/>
</dbReference>
<dbReference type="InterPro" id="IPR000504">
    <property type="entry name" value="RRM_dom"/>
</dbReference>
<dbReference type="PRINTS" id="PR00153">
    <property type="entry name" value="CSAPPISMRASE"/>
</dbReference>
<evidence type="ECO:0000256" key="7">
    <source>
        <dbReference type="ARBA" id="ARBA00023242"/>
    </source>
</evidence>
<feature type="compositionally biased region" description="Basic residues" evidence="9">
    <location>
        <begin position="486"/>
        <end position="518"/>
    </location>
</feature>
<dbReference type="EnsemblMetazoa" id="AAEL005690-RA">
    <property type="protein sequence ID" value="AAEL005690-PA"/>
    <property type="gene ID" value="AAEL005690"/>
</dbReference>
<evidence type="ECO:0000256" key="3">
    <source>
        <dbReference type="ARBA" id="ARBA00004123"/>
    </source>
</evidence>
<dbReference type="FunFam" id="3.30.70.330:FF:000287">
    <property type="entry name" value="Peptidyl-prolyl cis-trans isomerase"/>
    <property type="match status" value="1"/>
</dbReference>
<dbReference type="GO" id="GO:0003723">
    <property type="term" value="F:RNA binding"/>
    <property type="evidence" value="ECO:0007669"/>
    <property type="project" value="UniProtKB-UniRule"/>
</dbReference>
<feature type="compositionally biased region" description="Basic residues" evidence="9">
    <location>
        <begin position="585"/>
        <end position="595"/>
    </location>
</feature>
<dbReference type="GO" id="GO:0005634">
    <property type="term" value="C:nucleus"/>
    <property type="evidence" value="ECO:0007669"/>
    <property type="project" value="UniProtKB-SubCell"/>
</dbReference>
<feature type="compositionally biased region" description="Basic and acidic residues" evidence="9">
    <location>
        <begin position="551"/>
        <end position="562"/>
    </location>
</feature>
<dbReference type="InterPro" id="IPR035538">
    <property type="entry name" value="Cyclophilin_PPIL4"/>
</dbReference>
<comment type="subcellular location">
    <subcellularLocation>
        <location evidence="3 8">Nucleus</location>
    </subcellularLocation>
</comment>
<dbReference type="OrthoDB" id="2083at2759"/>
<feature type="compositionally biased region" description="Basic residues" evidence="9">
    <location>
        <begin position="374"/>
        <end position="390"/>
    </location>
</feature>
<feature type="compositionally biased region" description="Basic residues" evidence="9">
    <location>
        <begin position="652"/>
        <end position="664"/>
    </location>
</feature>
<feature type="compositionally biased region" description="Low complexity" evidence="9">
    <location>
        <begin position="563"/>
        <end position="582"/>
    </location>
</feature>
<dbReference type="SMART" id="SM00360">
    <property type="entry name" value="RRM"/>
    <property type="match status" value="1"/>
</dbReference>
<evidence type="ECO:0000313" key="11">
    <source>
        <dbReference type="Proteomes" id="UP000008820"/>
    </source>
</evidence>
<feature type="compositionally biased region" description="Basic residues" evidence="9">
    <location>
        <begin position="354"/>
        <end position="364"/>
    </location>
</feature>
<accession>A0A1S4FBK9</accession>
<evidence type="ECO:0000256" key="5">
    <source>
        <dbReference type="ARBA" id="ARBA00023110"/>
    </source>
</evidence>
<reference evidence="10 11" key="1">
    <citation type="submission" date="2017-06" db="EMBL/GenBank/DDBJ databases">
        <title>Aedes aegypti genome working group (AGWG) sequencing and assembly.</title>
        <authorList>
            <consortium name="Aedes aegypti Genome Working Group (AGWG)"/>
            <person name="Matthews B.J."/>
        </authorList>
    </citation>
    <scope>NUCLEOTIDE SEQUENCE [LARGE SCALE GENOMIC DNA]</scope>
    <source>
        <strain evidence="10 11">LVP_AGWG</strain>
    </source>
</reference>
<dbReference type="EC" id="5.2.1.8" evidence="8"/>
<comment type="catalytic activity">
    <reaction evidence="1 8">
        <text>[protein]-peptidylproline (omega=180) = [protein]-peptidylproline (omega=0)</text>
        <dbReference type="Rhea" id="RHEA:16237"/>
        <dbReference type="Rhea" id="RHEA-COMP:10747"/>
        <dbReference type="Rhea" id="RHEA-COMP:10748"/>
        <dbReference type="ChEBI" id="CHEBI:83833"/>
        <dbReference type="ChEBI" id="CHEBI:83834"/>
        <dbReference type="EC" id="5.2.1.8"/>
    </reaction>
</comment>
<dbReference type="InterPro" id="IPR029000">
    <property type="entry name" value="Cyclophilin-like_dom_sf"/>
</dbReference>
<evidence type="ECO:0000256" key="2">
    <source>
        <dbReference type="ARBA" id="ARBA00002388"/>
    </source>
</evidence>
<dbReference type="FunCoup" id="A0A1S4FBK9">
    <property type="interactions" value="2432"/>
</dbReference>
<evidence type="ECO:0000256" key="1">
    <source>
        <dbReference type="ARBA" id="ARBA00000971"/>
    </source>
</evidence>
<dbReference type="SUPFAM" id="SSF50891">
    <property type="entry name" value="Cyclophilin-like"/>
    <property type="match status" value="1"/>
</dbReference>
<dbReference type="Gene3D" id="3.30.70.330">
    <property type="match status" value="1"/>
</dbReference>
<proteinExistence type="inferred from homology"/>
<dbReference type="Pfam" id="PF00076">
    <property type="entry name" value="RRM_1"/>
    <property type="match status" value="1"/>
</dbReference>
<evidence type="ECO:0000256" key="8">
    <source>
        <dbReference type="RuleBase" id="RU365081"/>
    </source>
</evidence>
<dbReference type="Proteomes" id="UP000008820">
    <property type="component" value="Chromosome 2"/>
</dbReference>
<dbReference type="Pfam" id="PF00160">
    <property type="entry name" value="Pro_isomerase"/>
    <property type="match status" value="1"/>
</dbReference>
<dbReference type="InParanoid" id="A0A1S4FBK9"/>
<evidence type="ECO:0000256" key="4">
    <source>
        <dbReference type="ARBA" id="ARBA00022884"/>
    </source>
</evidence>
<comment type="function">
    <text evidence="2 8">PPIases accelerate the folding of proteins. It catalyzes the cis-trans isomerization of proline imidic peptide bonds in oligopeptides.</text>
</comment>
<keyword evidence="11" id="KW-1185">Reference proteome</keyword>
<dbReference type="GO" id="GO:0003755">
    <property type="term" value="F:peptidyl-prolyl cis-trans isomerase activity"/>
    <property type="evidence" value="ECO:0007669"/>
    <property type="project" value="UniProtKB-UniRule"/>
</dbReference>
<dbReference type="PANTHER" id="PTHR45843">
    <property type="entry name" value="PEPTIDYL-PROLYL CIS-TRANS ISOMERASE-LIKE 4"/>
    <property type="match status" value="1"/>
</dbReference>
<evidence type="ECO:0000256" key="6">
    <source>
        <dbReference type="ARBA" id="ARBA00023235"/>
    </source>
</evidence>
<feature type="compositionally biased region" description="Basic residues" evidence="9">
    <location>
        <begin position="615"/>
        <end position="634"/>
    </location>
</feature>
<dbReference type="InterPro" id="IPR035542">
    <property type="entry name" value="CRIP"/>
</dbReference>
<protein>
    <recommendedName>
        <fullName evidence="8">Peptidyl-prolyl cis-trans isomerase</fullName>
        <shortName evidence="8">PPIase</shortName>
        <ecNumber evidence="8">5.2.1.8</ecNumber>
    </recommendedName>
</protein>
<dbReference type="InterPro" id="IPR002130">
    <property type="entry name" value="Cyclophilin-type_PPIase_dom"/>
</dbReference>
<dbReference type="PROSITE" id="PS50102">
    <property type="entry name" value="RRM"/>
    <property type="match status" value="1"/>
</dbReference>
<evidence type="ECO:0000256" key="9">
    <source>
        <dbReference type="SAM" id="MobiDB-lite"/>
    </source>
</evidence>
<dbReference type="Gene3D" id="2.40.100.10">
    <property type="entry name" value="Cyclophilin-like"/>
    <property type="match status" value="1"/>
</dbReference>
<dbReference type="PROSITE" id="PS50072">
    <property type="entry name" value="CSA_PPIASE_2"/>
    <property type="match status" value="1"/>
</dbReference>
<dbReference type="PANTHER" id="PTHR45843:SF1">
    <property type="entry name" value="PEPTIDYL-PROLYL CIS-TRANS ISOMERASE-LIKE 4"/>
    <property type="match status" value="1"/>
</dbReference>
<dbReference type="InterPro" id="IPR012677">
    <property type="entry name" value="Nucleotide-bd_a/b_plait_sf"/>
</dbReference>
<feature type="compositionally biased region" description="Gly residues" evidence="9">
    <location>
        <begin position="469"/>
        <end position="483"/>
    </location>
</feature>
<dbReference type="CDD" id="cd01921">
    <property type="entry name" value="cyclophilin_RRM"/>
    <property type="match status" value="1"/>
</dbReference>
<comment type="similarity">
    <text evidence="8">Belongs to the cyclophilin-type PPIase family. PPIL4 subfamily.</text>
</comment>
<dbReference type="AlphaFoldDB" id="A0A1S4FBK9"/>
<feature type="compositionally biased region" description="Basic residues" evidence="9">
    <location>
        <begin position="540"/>
        <end position="550"/>
    </location>
</feature>
<keyword evidence="6 8" id="KW-0413">Isomerase</keyword>
<feature type="compositionally biased region" description="Basic and acidic residues" evidence="9">
    <location>
        <begin position="420"/>
        <end position="456"/>
    </location>
</feature>
<keyword evidence="7 8" id="KW-0539">Nucleus</keyword>
<name>A0A1S4FBK9_AEDAE</name>
<dbReference type="VEuPathDB" id="VectorBase:AAEL005690"/>
<gene>
    <name evidence="10" type="primary">5566941</name>
</gene>
<dbReference type="CDD" id="cd12235">
    <property type="entry name" value="RRM_PPIL4"/>
    <property type="match status" value="1"/>
</dbReference>
<feature type="compositionally biased region" description="Basic and acidic residues" evidence="9">
    <location>
        <begin position="519"/>
        <end position="539"/>
    </location>
</feature>
<reference evidence="10" key="2">
    <citation type="submission" date="2023-07" db="UniProtKB">
        <authorList>
            <consortium name="EnsemblMetazoa"/>
        </authorList>
    </citation>
    <scope>IDENTIFICATION</scope>
    <source>
        <strain evidence="10">LVP_AGWG</strain>
    </source>
</reference>
<dbReference type="SUPFAM" id="SSF54928">
    <property type="entry name" value="RNA-binding domain, RBD"/>
    <property type="match status" value="1"/>
</dbReference>
<feature type="region of interest" description="Disordered" evidence="9">
    <location>
        <begin position="345"/>
        <end position="664"/>
    </location>
</feature>
<keyword evidence="4 8" id="KW-0694">RNA-binding</keyword>
<dbReference type="InterPro" id="IPR035979">
    <property type="entry name" value="RBD_domain_sf"/>
</dbReference>
<keyword evidence="5 8" id="KW-0697">Rotamase</keyword>
<evidence type="ECO:0000313" key="10">
    <source>
        <dbReference type="EnsemblMetazoa" id="AAEL005690-PA"/>
    </source>
</evidence>
<organism evidence="10 11">
    <name type="scientific">Aedes aegypti</name>
    <name type="common">Yellowfever mosquito</name>
    <name type="synonym">Culex aegypti</name>
    <dbReference type="NCBI Taxonomy" id="7159"/>
    <lineage>
        <taxon>Eukaryota</taxon>
        <taxon>Metazoa</taxon>
        <taxon>Ecdysozoa</taxon>
        <taxon>Arthropoda</taxon>
        <taxon>Hexapoda</taxon>
        <taxon>Insecta</taxon>
        <taxon>Pterygota</taxon>
        <taxon>Neoptera</taxon>
        <taxon>Endopterygota</taxon>
        <taxon>Diptera</taxon>
        <taxon>Nematocera</taxon>
        <taxon>Culicoidea</taxon>
        <taxon>Culicidae</taxon>
        <taxon>Culicinae</taxon>
        <taxon>Aedini</taxon>
        <taxon>Aedes</taxon>
        <taxon>Stegomyia</taxon>
    </lineage>
</organism>
<sequence length="664" mass="74597">MAVVIETTIGDITVDLYLKERPRAALNFLKLCKLKYYNYNLFHTIQHGFIAQTGDPGGSGEGGSSIWGVLEGKHKRYFEGESVPKIRHTEPGLLSMVCAGEGLIGSQFFFTLGPDLASLDGGGHVVIGEVTEGHEVLRKLNEAICDEKHRPYKDIRVTHTVVLEDPFDDPRGFREPTRSPSPSAERLVGGRIAADEDIDDTEGKTKEEIAEMLEEKEAKARATILEIVGDIPDAEIAPPENVLFVCKLNPVTTDDDLQIIFSRFGKIKGCEVIRDKVSGDSLQYAFIEFEDKKSCENAYFKMDNVLIDDRRIHVDFSQSVAKIRWRGKGRGIEYMDGSDKKSFKDIEYKDDRKGRKRAPSRLRKSSSSGSSSKSRSRSRSRSPQRRRSSVRRQVGGGRGGGRRGRSPWRKSGGGGGGGRRRSDDKRVHLSESHSAYHEERNGRDIRVVQGKLDYKNRPYPTSFIKRNRGGGGGGGGGRGGGGRSPIRNRPRRRSRSRDRRRSSRSRSRSRSPSYRRRSASVDRHDRRGDRDRSPAERRSWRSRSPQRRRSPTPERSRNRRDSSPPAAARRNPSPAKAKAAPPIEKHKKDKKKKRHSSESSDSGSPARYSSDERSKKKSKKKSSSSKKKSKKSKKYSSNSDSSGSDSSDDDRKKKKKNKSKKKKK</sequence>
<feature type="compositionally biased region" description="Low complexity" evidence="9">
    <location>
        <begin position="635"/>
        <end position="645"/>
    </location>
</feature>